<evidence type="ECO:0000256" key="2">
    <source>
        <dbReference type="ARBA" id="ARBA00019580"/>
    </source>
</evidence>
<accession>A0A5F8G7E6</accession>
<dbReference type="InParanoid" id="A0A5F8G7E6"/>
<keyword evidence="6" id="KW-1185">Reference proteome</keyword>
<dbReference type="InterPro" id="IPR017243">
    <property type="entry name" value="Bloc1s5"/>
</dbReference>
<dbReference type="STRING" id="13616.ENSMODP00000043331"/>
<reference evidence="5" key="2">
    <citation type="submission" date="2025-08" db="UniProtKB">
        <authorList>
            <consortium name="Ensembl"/>
        </authorList>
    </citation>
    <scope>IDENTIFICATION</scope>
</reference>
<sequence length="65" mass="7074">SSGGGTRGTRASWGDGRQETDLQGPASSAVHLIIKDLGEIHSRLLEHLPIIQGETLFFVKVFEEK</sequence>
<dbReference type="PANTHER" id="PTHR31784:SF2">
    <property type="entry name" value="BIOGENESIS OF LYSOSOME-RELATED ORGANELLES COMPLEX 1 SUBUNIT 5"/>
    <property type="match status" value="1"/>
</dbReference>
<proteinExistence type="inferred from homology"/>
<dbReference type="Pfam" id="PF14942">
    <property type="entry name" value="Muted"/>
    <property type="match status" value="1"/>
</dbReference>
<dbReference type="PANTHER" id="PTHR31784">
    <property type="entry name" value="BIOGENESIS OF LYSOSOME-RELATED ORGANELLES COMPLEX 1 SUBUNIT 5"/>
    <property type="match status" value="1"/>
</dbReference>
<evidence type="ECO:0000256" key="3">
    <source>
        <dbReference type="ARBA" id="ARBA00031992"/>
    </source>
</evidence>
<dbReference type="OMA" id="DEKSCLC"/>
<evidence type="ECO:0000313" key="5">
    <source>
        <dbReference type="Ensembl" id="ENSMODP00000043331.1"/>
    </source>
</evidence>
<dbReference type="GO" id="GO:0031083">
    <property type="term" value="C:BLOC-1 complex"/>
    <property type="evidence" value="ECO:0007669"/>
    <property type="project" value="InterPro"/>
</dbReference>
<feature type="region of interest" description="Disordered" evidence="4">
    <location>
        <begin position="1"/>
        <end position="26"/>
    </location>
</feature>
<evidence type="ECO:0000256" key="4">
    <source>
        <dbReference type="SAM" id="MobiDB-lite"/>
    </source>
</evidence>
<protein>
    <recommendedName>
        <fullName evidence="2">Biogenesis of lysosome-related organelles complex 1 subunit 5</fullName>
    </recommendedName>
    <alternativeName>
        <fullName evidence="3">Protein Muted homolog</fullName>
    </alternativeName>
</protein>
<dbReference type="GO" id="GO:0030133">
    <property type="term" value="C:transport vesicle"/>
    <property type="evidence" value="ECO:0007669"/>
    <property type="project" value="InterPro"/>
</dbReference>
<evidence type="ECO:0000313" key="6">
    <source>
        <dbReference type="Proteomes" id="UP000002280"/>
    </source>
</evidence>
<organism evidence="5 6">
    <name type="scientific">Monodelphis domestica</name>
    <name type="common">Gray short-tailed opossum</name>
    <dbReference type="NCBI Taxonomy" id="13616"/>
    <lineage>
        <taxon>Eukaryota</taxon>
        <taxon>Metazoa</taxon>
        <taxon>Chordata</taxon>
        <taxon>Craniata</taxon>
        <taxon>Vertebrata</taxon>
        <taxon>Euteleostomi</taxon>
        <taxon>Mammalia</taxon>
        <taxon>Metatheria</taxon>
        <taxon>Didelphimorphia</taxon>
        <taxon>Didelphidae</taxon>
        <taxon>Monodelphis</taxon>
    </lineage>
</organism>
<reference evidence="5 6" key="1">
    <citation type="journal article" date="2007" name="Nature">
        <title>Genome of the marsupial Monodelphis domestica reveals innovation in non-coding sequences.</title>
        <authorList>
            <person name="Mikkelsen T.S."/>
            <person name="Wakefield M.J."/>
            <person name="Aken B."/>
            <person name="Amemiya C.T."/>
            <person name="Chang J.L."/>
            <person name="Duke S."/>
            <person name="Garber M."/>
            <person name="Gentles A.J."/>
            <person name="Goodstadt L."/>
            <person name="Heger A."/>
            <person name="Jurka J."/>
            <person name="Kamal M."/>
            <person name="Mauceli E."/>
            <person name="Searle S.M."/>
            <person name="Sharpe T."/>
            <person name="Baker M.L."/>
            <person name="Batzer M.A."/>
            <person name="Benos P.V."/>
            <person name="Belov K."/>
            <person name="Clamp M."/>
            <person name="Cook A."/>
            <person name="Cuff J."/>
            <person name="Das R."/>
            <person name="Davidow L."/>
            <person name="Deakin J.E."/>
            <person name="Fazzari M.J."/>
            <person name="Glass J.L."/>
            <person name="Grabherr M."/>
            <person name="Greally J.M."/>
            <person name="Gu W."/>
            <person name="Hore T.A."/>
            <person name="Huttley G.A."/>
            <person name="Kleber M."/>
            <person name="Jirtle R.L."/>
            <person name="Koina E."/>
            <person name="Lee J.T."/>
            <person name="Mahony S."/>
            <person name="Marra M.A."/>
            <person name="Miller R.D."/>
            <person name="Nicholls R.D."/>
            <person name="Oda M."/>
            <person name="Papenfuss A.T."/>
            <person name="Parra Z.E."/>
            <person name="Pollock D.D."/>
            <person name="Ray D.A."/>
            <person name="Schein J.E."/>
            <person name="Speed T.P."/>
            <person name="Thompson K."/>
            <person name="VandeBerg J.L."/>
            <person name="Wade C.M."/>
            <person name="Walker J.A."/>
            <person name="Waters P.D."/>
            <person name="Webber C."/>
            <person name="Weidman J.R."/>
            <person name="Xie X."/>
            <person name="Zody M.C."/>
            <person name="Baldwin J."/>
            <person name="Abdouelleil A."/>
            <person name="Abdulkadir J."/>
            <person name="Abebe A."/>
            <person name="Abera B."/>
            <person name="Abreu J."/>
            <person name="Acer S.C."/>
            <person name="Aftuck L."/>
            <person name="Alexander A."/>
            <person name="An P."/>
            <person name="Anderson E."/>
            <person name="Anderson S."/>
            <person name="Arachi H."/>
            <person name="Azer M."/>
            <person name="Bachantsang P."/>
            <person name="Barry A."/>
            <person name="Bayul T."/>
            <person name="Berlin A."/>
            <person name="Bessette D."/>
            <person name="Bloom T."/>
            <person name="Bloom T."/>
            <person name="Boguslavskiy L."/>
            <person name="Bonnet C."/>
            <person name="Boukhgalter B."/>
            <person name="Bourzgui I."/>
            <person name="Brown A."/>
            <person name="Cahill P."/>
            <person name="Channer S."/>
            <person name="Cheshatsang Y."/>
            <person name="Chuda L."/>
            <person name="Citroen M."/>
            <person name="Collymore A."/>
            <person name="Cooke P."/>
            <person name="Costello M."/>
            <person name="D'Aco K."/>
            <person name="Daza R."/>
            <person name="De Haan G."/>
            <person name="DeGray S."/>
            <person name="DeMaso C."/>
            <person name="Dhargay N."/>
            <person name="Dooley K."/>
            <person name="Dooley E."/>
            <person name="Doricent M."/>
            <person name="Dorje P."/>
            <person name="Dorjee K."/>
            <person name="Dupes A."/>
            <person name="Elong R."/>
            <person name="Falk J."/>
            <person name="Farina A."/>
            <person name="Faro S."/>
            <person name="Ferguson D."/>
            <person name="Fisher S."/>
            <person name="Foley C.D."/>
            <person name="Franke A."/>
            <person name="Friedrich D."/>
            <person name="Gadbois L."/>
            <person name="Gearin G."/>
            <person name="Gearin C.R."/>
            <person name="Giannoukos G."/>
            <person name="Goode T."/>
            <person name="Graham J."/>
            <person name="Grandbois E."/>
            <person name="Grewal S."/>
            <person name="Gyaltsen K."/>
            <person name="Hafez N."/>
            <person name="Hagos B."/>
            <person name="Hall J."/>
            <person name="Henson C."/>
            <person name="Hollinger A."/>
            <person name="Honan T."/>
            <person name="Huard M.D."/>
            <person name="Hughes L."/>
            <person name="Hurhula B."/>
            <person name="Husby M.E."/>
            <person name="Kamat A."/>
            <person name="Kanga B."/>
            <person name="Kashin S."/>
            <person name="Khazanovich D."/>
            <person name="Kisner P."/>
            <person name="Lance K."/>
            <person name="Lara M."/>
            <person name="Lee W."/>
            <person name="Lennon N."/>
            <person name="Letendre F."/>
            <person name="LeVine R."/>
            <person name="Lipovsky A."/>
            <person name="Liu X."/>
            <person name="Liu J."/>
            <person name="Liu S."/>
            <person name="Lokyitsang T."/>
            <person name="Lokyitsang Y."/>
            <person name="Lubonja R."/>
            <person name="Lui A."/>
            <person name="MacDonald P."/>
            <person name="Magnisalis V."/>
            <person name="Maru K."/>
            <person name="Matthews C."/>
            <person name="McCusker W."/>
            <person name="McDonough S."/>
            <person name="Mehta T."/>
            <person name="Meldrim J."/>
            <person name="Meneus L."/>
            <person name="Mihai O."/>
            <person name="Mihalev A."/>
            <person name="Mihova T."/>
            <person name="Mittelman R."/>
            <person name="Mlenga V."/>
            <person name="Montmayeur A."/>
            <person name="Mulrain L."/>
            <person name="Navidi A."/>
            <person name="Naylor J."/>
            <person name="Negash T."/>
            <person name="Nguyen T."/>
            <person name="Nguyen N."/>
            <person name="Nicol R."/>
            <person name="Norbu C."/>
            <person name="Norbu N."/>
            <person name="Novod N."/>
            <person name="O'Neill B."/>
            <person name="Osman S."/>
            <person name="Markiewicz E."/>
            <person name="Oyono O.L."/>
            <person name="Patti C."/>
            <person name="Phunkhang P."/>
            <person name="Pierre F."/>
            <person name="Priest M."/>
            <person name="Raghuraman S."/>
            <person name="Rege F."/>
            <person name="Reyes R."/>
            <person name="Rise C."/>
            <person name="Rogov P."/>
            <person name="Ross K."/>
            <person name="Ryan E."/>
            <person name="Settipalli S."/>
            <person name="Shea T."/>
            <person name="Sherpa N."/>
            <person name="Shi L."/>
            <person name="Shih D."/>
            <person name="Sparrow T."/>
            <person name="Spaulding J."/>
            <person name="Stalker J."/>
            <person name="Stange-Thomann N."/>
            <person name="Stavropoulos S."/>
            <person name="Stone C."/>
            <person name="Strader C."/>
            <person name="Tesfaye S."/>
            <person name="Thomson T."/>
            <person name="Thoulutsang Y."/>
            <person name="Thoulutsang D."/>
            <person name="Topham K."/>
            <person name="Topping I."/>
            <person name="Tsamla T."/>
            <person name="Vassiliev H."/>
            <person name="Vo A."/>
            <person name="Wangchuk T."/>
            <person name="Wangdi T."/>
            <person name="Weiand M."/>
            <person name="Wilkinson J."/>
            <person name="Wilson A."/>
            <person name="Yadav S."/>
            <person name="Young G."/>
            <person name="Yu Q."/>
            <person name="Zembek L."/>
            <person name="Zhong D."/>
            <person name="Zimmer A."/>
            <person name="Zwirko Z."/>
            <person name="Jaffe D.B."/>
            <person name="Alvarez P."/>
            <person name="Brockman W."/>
            <person name="Butler J."/>
            <person name="Chin C."/>
            <person name="Gnerre S."/>
            <person name="MacCallum I."/>
            <person name="Graves J.A."/>
            <person name="Ponting C.P."/>
            <person name="Breen M."/>
            <person name="Samollow P.B."/>
            <person name="Lander E.S."/>
            <person name="Lindblad-Toh K."/>
        </authorList>
    </citation>
    <scope>NUCLEOTIDE SEQUENCE [LARGE SCALE GENOMIC DNA]</scope>
</reference>
<comment type="similarity">
    <text evidence="1">Belongs to the BLOC1S5 family.</text>
</comment>
<dbReference type="Ensembl" id="ENSMODT00000073183.1">
    <property type="protein sequence ID" value="ENSMODP00000043331.1"/>
    <property type="gene ID" value="ENSMODG00000037360.1"/>
</dbReference>
<evidence type="ECO:0000256" key="1">
    <source>
        <dbReference type="ARBA" id="ARBA00010754"/>
    </source>
</evidence>
<dbReference type="Bgee" id="ENSMODG00000037360">
    <property type="expression patterns" value="Expressed in extraembryonic membrane"/>
</dbReference>
<dbReference type="AlphaFoldDB" id="A0A5F8G7E6"/>
<reference evidence="5" key="3">
    <citation type="submission" date="2025-09" db="UniProtKB">
        <authorList>
            <consortium name="Ensembl"/>
        </authorList>
    </citation>
    <scope>IDENTIFICATION</scope>
</reference>
<dbReference type="GeneTree" id="ENSGT00970000197476"/>
<dbReference type="Proteomes" id="UP000002280">
    <property type="component" value="Chromosome 5"/>
</dbReference>
<name>A0A5F8G7E6_MONDO</name>